<dbReference type="AlphaFoldDB" id="A0A7W8M8N8"/>
<feature type="transmembrane region" description="Helical" evidence="1">
    <location>
        <begin position="164"/>
        <end position="183"/>
    </location>
</feature>
<accession>A0A7W8M8N8</accession>
<feature type="transmembrane region" description="Helical" evidence="1">
    <location>
        <begin position="46"/>
        <end position="65"/>
    </location>
</feature>
<dbReference type="RefSeq" id="WP_183965900.1">
    <property type="nucleotide sequence ID" value="NZ_BAABEW010000001.1"/>
</dbReference>
<dbReference type="EMBL" id="JACHGB010000003">
    <property type="protein sequence ID" value="MBB5271480.1"/>
    <property type="molecule type" value="Genomic_DNA"/>
</dbReference>
<keyword evidence="1" id="KW-0472">Membrane</keyword>
<keyword evidence="4" id="KW-1185">Reference proteome</keyword>
<name>A0A7W8M8N8_9BURK</name>
<dbReference type="GO" id="GO:0004175">
    <property type="term" value="F:endopeptidase activity"/>
    <property type="evidence" value="ECO:0007669"/>
    <property type="project" value="UniProtKB-ARBA"/>
</dbReference>
<evidence type="ECO:0000256" key="1">
    <source>
        <dbReference type="SAM" id="Phobius"/>
    </source>
</evidence>
<organism evidence="3 4">
    <name type="scientific">Quisquiliibacterium transsilvanicum</name>
    <dbReference type="NCBI Taxonomy" id="1549638"/>
    <lineage>
        <taxon>Bacteria</taxon>
        <taxon>Pseudomonadati</taxon>
        <taxon>Pseudomonadota</taxon>
        <taxon>Betaproteobacteria</taxon>
        <taxon>Burkholderiales</taxon>
        <taxon>Burkholderiaceae</taxon>
        <taxon>Quisquiliibacterium</taxon>
    </lineage>
</organism>
<comment type="caution">
    <text evidence="3">The sequence shown here is derived from an EMBL/GenBank/DDBJ whole genome shotgun (WGS) entry which is preliminary data.</text>
</comment>
<keyword evidence="1" id="KW-0812">Transmembrane</keyword>
<feature type="transmembrane region" description="Helical" evidence="1">
    <location>
        <begin position="77"/>
        <end position="100"/>
    </location>
</feature>
<feature type="transmembrane region" description="Helical" evidence="1">
    <location>
        <begin position="106"/>
        <end position="126"/>
    </location>
</feature>
<keyword evidence="1" id="KW-1133">Transmembrane helix</keyword>
<feature type="transmembrane region" description="Helical" evidence="1">
    <location>
        <begin position="12"/>
        <end position="31"/>
    </location>
</feature>
<proteinExistence type="predicted"/>
<evidence type="ECO:0000313" key="4">
    <source>
        <dbReference type="Proteomes" id="UP000532440"/>
    </source>
</evidence>
<reference evidence="3 4" key="1">
    <citation type="submission" date="2020-08" db="EMBL/GenBank/DDBJ databases">
        <title>Genomic Encyclopedia of Type Strains, Phase IV (KMG-IV): sequencing the most valuable type-strain genomes for metagenomic binning, comparative biology and taxonomic classification.</title>
        <authorList>
            <person name="Goeker M."/>
        </authorList>
    </citation>
    <scope>NUCLEOTIDE SEQUENCE [LARGE SCALE GENOMIC DNA]</scope>
    <source>
        <strain evidence="3 4">DSM 29781</strain>
    </source>
</reference>
<dbReference type="Proteomes" id="UP000532440">
    <property type="component" value="Unassembled WGS sequence"/>
</dbReference>
<dbReference type="Pfam" id="PF02517">
    <property type="entry name" value="Rce1-like"/>
    <property type="match status" value="1"/>
</dbReference>
<evidence type="ECO:0000259" key="2">
    <source>
        <dbReference type="Pfam" id="PF02517"/>
    </source>
</evidence>
<sequence>MQVAARSGFGPPARTLVAAVAGFALGIASYFGQGAPSTDPAVVTNAFAQVFVVSAAEVMVCWALVGGAVEGLLRRRLARLATPAAAIVAAVLFGLYHFAHSAPFDTWPMVALLSVIGLVTGAFFFVSRDVLGTAIFHNFLGTFGVTQALAAAGRLCAIENLQPALLGTAAMTAVVLLAGYRWVRLGA</sequence>
<feature type="transmembrane region" description="Helical" evidence="1">
    <location>
        <begin position="133"/>
        <end position="152"/>
    </location>
</feature>
<gene>
    <name evidence="3" type="ORF">HNQ70_001490</name>
</gene>
<dbReference type="GO" id="GO:0080120">
    <property type="term" value="P:CAAX-box protein maturation"/>
    <property type="evidence" value="ECO:0007669"/>
    <property type="project" value="UniProtKB-ARBA"/>
</dbReference>
<dbReference type="InterPro" id="IPR003675">
    <property type="entry name" value="Rce1/LyrA-like_dom"/>
</dbReference>
<evidence type="ECO:0000313" key="3">
    <source>
        <dbReference type="EMBL" id="MBB5271480.1"/>
    </source>
</evidence>
<feature type="domain" description="CAAX prenyl protease 2/Lysostaphin resistance protein A-like" evidence="2">
    <location>
        <begin position="71"/>
        <end position="139"/>
    </location>
</feature>
<protein>
    <submittedName>
        <fullName evidence="3">Cation transport ATPase</fullName>
    </submittedName>
</protein>